<evidence type="ECO:0000313" key="1">
    <source>
        <dbReference type="EMBL" id="CAA9228883.1"/>
    </source>
</evidence>
<accession>A0A6J4HN28</accession>
<protein>
    <submittedName>
        <fullName evidence="1">Uncharacterized protein</fullName>
    </submittedName>
</protein>
<sequence length="46" mass="5337">MDLRKSINIEDLENTVVNAWLSRIHAEIEATNDAYFVVSKFKVNNK</sequence>
<feature type="non-terminal residue" evidence="1">
    <location>
        <position position="46"/>
    </location>
</feature>
<dbReference type="EMBL" id="CADCTQ010000076">
    <property type="protein sequence ID" value="CAA9228883.1"/>
    <property type="molecule type" value="Genomic_DNA"/>
</dbReference>
<gene>
    <name evidence="1" type="ORF">AVDCRST_MAG56-846</name>
</gene>
<reference evidence="1" key="1">
    <citation type="submission" date="2020-02" db="EMBL/GenBank/DDBJ databases">
        <authorList>
            <person name="Meier V. D."/>
        </authorList>
    </citation>
    <scope>NUCLEOTIDE SEQUENCE</scope>
    <source>
        <strain evidence="1">AVDCRST_MAG56</strain>
    </source>
</reference>
<organism evidence="1">
    <name type="scientific">uncultured Cytophagales bacterium</name>
    <dbReference type="NCBI Taxonomy" id="158755"/>
    <lineage>
        <taxon>Bacteria</taxon>
        <taxon>Pseudomonadati</taxon>
        <taxon>Bacteroidota</taxon>
        <taxon>Sphingobacteriia</taxon>
        <taxon>Sphingobacteriales</taxon>
        <taxon>environmental samples</taxon>
    </lineage>
</organism>
<name>A0A6J4HN28_9SPHI</name>
<proteinExistence type="predicted"/>
<dbReference type="AlphaFoldDB" id="A0A6J4HN28"/>